<dbReference type="GO" id="GO:0006310">
    <property type="term" value="P:DNA recombination"/>
    <property type="evidence" value="ECO:0007669"/>
    <property type="project" value="UniProtKB-KW"/>
</dbReference>
<evidence type="ECO:0000256" key="4">
    <source>
        <dbReference type="ARBA" id="ARBA00023172"/>
    </source>
</evidence>
<dbReference type="GO" id="GO:0003677">
    <property type="term" value="F:DNA binding"/>
    <property type="evidence" value="ECO:0007669"/>
    <property type="project" value="UniProtKB-KW"/>
</dbReference>
<gene>
    <name evidence="6" type="ORF">B9T62_34435</name>
</gene>
<comment type="similarity">
    <text evidence="1">Belongs to the 'phage' integrase family.</text>
</comment>
<evidence type="ECO:0000256" key="3">
    <source>
        <dbReference type="ARBA" id="ARBA00023125"/>
    </source>
</evidence>
<dbReference type="RefSeq" id="WP_087919352.1">
    <property type="nucleotide sequence ID" value="NZ_CP021780.1"/>
</dbReference>
<dbReference type="Pfam" id="PF14659">
    <property type="entry name" value="Phage_int_SAM_3"/>
    <property type="match status" value="1"/>
</dbReference>
<dbReference type="AlphaFoldDB" id="A0A2Z2KHL1"/>
<dbReference type="GO" id="GO:0015074">
    <property type="term" value="P:DNA integration"/>
    <property type="evidence" value="ECO:0007669"/>
    <property type="project" value="UniProtKB-KW"/>
</dbReference>
<reference evidence="6 7" key="1">
    <citation type="submission" date="2017-06" db="EMBL/GenBank/DDBJ databases">
        <title>Complete genome sequence of Paenibacillus donghaensis KCTC 13049T isolated from East Sea sediment, South Korea.</title>
        <authorList>
            <person name="Jung B.K."/>
            <person name="Hong S.-J."/>
            <person name="Shin J.-H."/>
        </authorList>
    </citation>
    <scope>NUCLEOTIDE SEQUENCE [LARGE SCALE GENOMIC DNA]</scope>
    <source>
        <strain evidence="6 7">KCTC 13049</strain>
    </source>
</reference>
<feature type="domain" description="Tyr recombinase" evidence="5">
    <location>
        <begin position="169"/>
        <end position="380"/>
    </location>
</feature>
<dbReference type="PROSITE" id="PS51898">
    <property type="entry name" value="TYR_RECOMBINASE"/>
    <property type="match status" value="1"/>
</dbReference>
<dbReference type="InterPro" id="IPR013762">
    <property type="entry name" value="Integrase-like_cat_sf"/>
</dbReference>
<dbReference type="InterPro" id="IPR050090">
    <property type="entry name" value="Tyrosine_recombinase_XerCD"/>
</dbReference>
<dbReference type="Gene3D" id="1.10.443.10">
    <property type="entry name" value="Intergrase catalytic core"/>
    <property type="match status" value="1"/>
</dbReference>
<name>A0A2Z2KHL1_9BACL</name>
<protein>
    <recommendedName>
        <fullName evidence="5">Tyr recombinase domain-containing protein</fullName>
    </recommendedName>
</protein>
<accession>A0A2Z2KHL1</accession>
<dbReference type="Proteomes" id="UP000249890">
    <property type="component" value="Chromosome"/>
</dbReference>
<dbReference type="InterPro" id="IPR010998">
    <property type="entry name" value="Integrase_recombinase_N"/>
</dbReference>
<sequence>MRGHIAQKGKKYYIVIETKHEVTNKRVRKWISGPDGGFDRKKDAERAMPDILSAFQKGKYVEPTKKTFGEIMEKWLEDKRTVVKHNTWKSYEWLVTTHIVPALGNKKAISLKPQDFHDLYHKTLLPKLATGSIKKAHVLIMDALNRAVVWGEINQNVAMAVSLPQSKKVKFEVWDEQQLNLFLEYAAQDQYHVAFELAASTGMRQSEILAVRRKDVDLNRNMLSVRQAYTLAEVGHDFDDTKNESSLRSIALFKNTVNMLRDHYVRIDELSKDNPLYHDSGLVVQSGVGSPLNPRNLMRNYYLIIEKIQKEQQQLKDAGQPYIDFPRIRFHDLRHTHATLLLKAGIHPKIVQERLGHSSINVTLDTYSHVLPNLQEAVLRNIGDSITGDRKPVLAPVLVEESTPNDTLVE</sequence>
<dbReference type="CDD" id="cd01189">
    <property type="entry name" value="INT_ICEBs1_C_like"/>
    <property type="match status" value="1"/>
</dbReference>
<keyword evidence="3" id="KW-0238">DNA-binding</keyword>
<keyword evidence="2" id="KW-0229">DNA integration</keyword>
<evidence type="ECO:0000313" key="6">
    <source>
        <dbReference type="EMBL" id="ASA25387.1"/>
    </source>
</evidence>
<dbReference type="SUPFAM" id="SSF56349">
    <property type="entry name" value="DNA breaking-rejoining enzymes"/>
    <property type="match status" value="1"/>
</dbReference>
<evidence type="ECO:0000259" key="5">
    <source>
        <dbReference type="PROSITE" id="PS51898"/>
    </source>
</evidence>
<evidence type="ECO:0000256" key="2">
    <source>
        <dbReference type="ARBA" id="ARBA00022908"/>
    </source>
</evidence>
<dbReference type="KEGG" id="pdh:B9T62_34435"/>
<evidence type="ECO:0000256" key="1">
    <source>
        <dbReference type="ARBA" id="ARBA00008857"/>
    </source>
</evidence>
<dbReference type="InterPro" id="IPR011010">
    <property type="entry name" value="DNA_brk_join_enz"/>
</dbReference>
<organism evidence="6 7">
    <name type="scientific">Paenibacillus donghaensis</name>
    <dbReference type="NCBI Taxonomy" id="414771"/>
    <lineage>
        <taxon>Bacteria</taxon>
        <taxon>Bacillati</taxon>
        <taxon>Bacillota</taxon>
        <taxon>Bacilli</taxon>
        <taxon>Bacillales</taxon>
        <taxon>Paenibacillaceae</taxon>
        <taxon>Paenibacillus</taxon>
    </lineage>
</organism>
<dbReference type="InterPro" id="IPR002104">
    <property type="entry name" value="Integrase_catalytic"/>
</dbReference>
<dbReference type="Pfam" id="PF00589">
    <property type="entry name" value="Phage_integrase"/>
    <property type="match status" value="1"/>
</dbReference>
<dbReference type="Gene3D" id="1.10.150.130">
    <property type="match status" value="1"/>
</dbReference>
<evidence type="ECO:0000313" key="7">
    <source>
        <dbReference type="Proteomes" id="UP000249890"/>
    </source>
</evidence>
<proteinExistence type="inferred from homology"/>
<dbReference type="PANTHER" id="PTHR30349">
    <property type="entry name" value="PHAGE INTEGRASE-RELATED"/>
    <property type="match status" value="1"/>
</dbReference>
<keyword evidence="4" id="KW-0233">DNA recombination</keyword>
<dbReference type="OrthoDB" id="9803188at2"/>
<dbReference type="InterPro" id="IPR004107">
    <property type="entry name" value="Integrase_SAM-like_N"/>
</dbReference>
<dbReference type="PANTHER" id="PTHR30349:SF64">
    <property type="entry name" value="PROPHAGE INTEGRASE INTD-RELATED"/>
    <property type="match status" value="1"/>
</dbReference>
<keyword evidence="7" id="KW-1185">Reference proteome</keyword>
<dbReference type="EMBL" id="CP021780">
    <property type="protein sequence ID" value="ASA25387.1"/>
    <property type="molecule type" value="Genomic_DNA"/>
</dbReference>